<organism evidence="2 3">
    <name type="scientific">Saprospira grandis (strain Lewin)</name>
    <dbReference type="NCBI Taxonomy" id="984262"/>
    <lineage>
        <taxon>Bacteria</taxon>
        <taxon>Pseudomonadati</taxon>
        <taxon>Bacteroidota</taxon>
        <taxon>Saprospiria</taxon>
        <taxon>Saprospirales</taxon>
        <taxon>Saprospiraceae</taxon>
        <taxon>Saprospira</taxon>
    </lineage>
</organism>
<keyword evidence="1" id="KW-0812">Transmembrane</keyword>
<evidence type="ECO:0000313" key="3">
    <source>
        <dbReference type="Proteomes" id="UP000007519"/>
    </source>
</evidence>
<feature type="transmembrane region" description="Helical" evidence="1">
    <location>
        <begin position="12"/>
        <end position="29"/>
    </location>
</feature>
<accession>H6L4H6</accession>
<dbReference type="AlphaFoldDB" id="H6L4H6"/>
<evidence type="ECO:0000256" key="1">
    <source>
        <dbReference type="SAM" id="Phobius"/>
    </source>
</evidence>
<name>H6L4H6_SAPGL</name>
<keyword evidence="3" id="KW-1185">Reference proteome</keyword>
<reference evidence="2 3" key="1">
    <citation type="journal article" date="2012" name="Stand. Genomic Sci.">
        <title>Complete genome sequencing and analysis of Saprospira grandis str. Lewin, a predatory marine bacterium.</title>
        <authorList>
            <person name="Saw J.H."/>
            <person name="Yuryev A."/>
            <person name="Kanbe M."/>
            <person name="Hou S."/>
            <person name="Young A.G."/>
            <person name="Aizawa S."/>
            <person name="Alam M."/>
        </authorList>
    </citation>
    <scope>NUCLEOTIDE SEQUENCE [LARGE SCALE GENOMIC DNA]</scope>
    <source>
        <strain evidence="2 3">Lewin</strain>
    </source>
</reference>
<keyword evidence="1" id="KW-0472">Membrane</keyword>
<protein>
    <submittedName>
        <fullName evidence="2">Uncharacterized protein</fullName>
    </submittedName>
</protein>
<dbReference type="HOGENOM" id="CLU_1561800_0_0_10"/>
<sequence length="171" mass="18932">MEVGRRSKGSLSTIYVVLPLFLFLLLFGGRDEPKEVTVFFGPAFEKTKCSISLKANDSNIKTEIVLYNSKSVFPGKDAVIEAQDSISSKSREVFALLSNMVKVSDCGSENILDGTDVIIKIGDGDFISCNSGNIESNVMLVELLNDLFKFSIENSNNKIIVNYLKRRKGEF</sequence>
<gene>
    <name evidence="2" type="ordered locus">SGRA_0110</name>
</gene>
<proteinExistence type="predicted"/>
<dbReference type="KEGG" id="sgn:SGRA_0110"/>
<dbReference type="STRING" id="984262.SGRA_0110"/>
<evidence type="ECO:0000313" key="2">
    <source>
        <dbReference type="EMBL" id="AFC22855.1"/>
    </source>
</evidence>
<dbReference type="EMBL" id="CP002831">
    <property type="protein sequence ID" value="AFC22855.1"/>
    <property type="molecule type" value="Genomic_DNA"/>
</dbReference>
<dbReference type="RefSeq" id="WP_014373106.1">
    <property type="nucleotide sequence ID" value="NC_016940.1"/>
</dbReference>
<dbReference type="Proteomes" id="UP000007519">
    <property type="component" value="Chromosome"/>
</dbReference>
<keyword evidence="1" id="KW-1133">Transmembrane helix</keyword>